<feature type="non-terminal residue" evidence="2">
    <location>
        <position position="116"/>
    </location>
</feature>
<dbReference type="GO" id="GO:0051959">
    <property type="term" value="F:dynein light intermediate chain binding"/>
    <property type="evidence" value="ECO:0007669"/>
    <property type="project" value="InterPro"/>
</dbReference>
<dbReference type="Proteomes" id="UP000663881">
    <property type="component" value="Unassembled WGS sequence"/>
</dbReference>
<feature type="domain" description="Dynein heavy chain linker" evidence="1">
    <location>
        <begin position="3"/>
        <end position="115"/>
    </location>
</feature>
<dbReference type="GO" id="GO:0045505">
    <property type="term" value="F:dynein intermediate chain binding"/>
    <property type="evidence" value="ECO:0007669"/>
    <property type="project" value="InterPro"/>
</dbReference>
<dbReference type="Gene3D" id="1.20.140.100">
    <property type="entry name" value="Dynein heavy chain, N-terminal domain 2"/>
    <property type="match status" value="1"/>
</dbReference>
<dbReference type="PANTHER" id="PTHR10676:SF352">
    <property type="entry name" value="CYTOPLASMIC DYNEIN 2 HEAVY CHAIN 1"/>
    <property type="match status" value="1"/>
</dbReference>
<dbReference type="PANTHER" id="PTHR10676">
    <property type="entry name" value="DYNEIN HEAVY CHAIN FAMILY PROTEIN"/>
    <property type="match status" value="1"/>
</dbReference>
<dbReference type="GO" id="GO:0005868">
    <property type="term" value="C:cytoplasmic dynein complex"/>
    <property type="evidence" value="ECO:0007669"/>
    <property type="project" value="TreeGrafter"/>
</dbReference>
<dbReference type="GO" id="GO:0060271">
    <property type="term" value="P:cilium assembly"/>
    <property type="evidence" value="ECO:0007669"/>
    <property type="project" value="TreeGrafter"/>
</dbReference>
<reference evidence="2" key="1">
    <citation type="submission" date="2021-02" db="EMBL/GenBank/DDBJ databases">
        <authorList>
            <person name="Nowell W R."/>
        </authorList>
    </citation>
    <scope>NUCLEOTIDE SEQUENCE</scope>
</reference>
<proteinExistence type="predicted"/>
<dbReference type="GO" id="GO:0035721">
    <property type="term" value="P:intraciliary retrograde transport"/>
    <property type="evidence" value="ECO:0007669"/>
    <property type="project" value="TreeGrafter"/>
</dbReference>
<dbReference type="InterPro" id="IPR013602">
    <property type="entry name" value="Dynein_heavy_linker"/>
</dbReference>
<dbReference type="EMBL" id="CAJOAY010033265">
    <property type="protein sequence ID" value="CAF4437463.1"/>
    <property type="molecule type" value="Genomic_DNA"/>
</dbReference>
<dbReference type="GO" id="GO:0005930">
    <property type="term" value="C:axoneme"/>
    <property type="evidence" value="ECO:0007669"/>
    <property type="project" value="TreeGrafter"/>
</dbReference>
<dbReference type="GO" id="GO:0008569">
    <property type="term" value="F:minus-end-directed microtubule motor activity"/>
    <property type="evidence" value="ECO:0007669"/>
    <property type="project" value="TreeGrafter"/>
</dbReference>
<dbReference type="Pfam" id="PF08393">
    <property type="entry name" value="DHC_N2"/>
    <property type="match status" value="1"/>
</dbReference>
<comment type="caution">
    <text evidence="2">The sequence shown here is derived from an EMBL/GenBank/DDBJ whole genome shotgun (WGS) entry which is preliminary data.</text>
</comment>
<sequence length="116" mass="13600">LNVRAQSEHTIREALKELENWGASAQFSLTDYIDTKQQKIQIIKDWKDLFTQIGDNQSLLSSLKDSPYYKNFESQAQIWEQRLGILDECLHTLNQIQRKFVYLEPIFGRGALPKEQ</sequence>
<dbReference type="InterPro" id="IPR042222">
    <property type="entry name" value="Dynein_2_N"/>
</dbReference>
<evidence type="ECO:0000313" key="2">
    <source>
        <dbReference type="EMBL" id="CAF4437463.1"/>
    </source>
</evidence>
<organism evidence="2 3">
    <name type="scientific">Adineta steineri</name>
    <dbReference type="NCBI Taxonomy" id="433720"/>
    <lineage>
        <taxon>Eukaryota</taxon>
        <taxon>Metazoa</taxon>
        <taxon>Spiralia</taxon>
        <taxon>Gnathifera</taxon>
        <taxon>Rotifera</taxon>
        <taxon>Eurotatoria</taxon>
        <taxon>Bdelloidea</taxon>
        <taxon>Adinetida</taxon>
        <taxon>Adinetidae</taxon>
        <taxon>Adineta</taxon>
    </lineage>
</organism>
<accession>A0A820RDY4</accession>
<evidence type="ECO:0000259" key="1">
    <source>
        <dbReference type="Pfam" id="PF08393"/>
    </source>
</evidence>
<evidence type="ECO:0000313" key="3">
    <source>
        <dbReference type="Proteomes" id="UP000663881"/>
    </source>
</evidence>
<protein>
    <recommendedName>
        <fullName evidence="1">Dynein heavy chain linker domain-containing protein</fullName>
    </recommendedName>
</protein>
<dbReference type="InterPro" id="IPR026983">
    <property type="entry name" value="DHC"/>
</dbReference>
<feature type="non-terminal residue" evidence="2">
    <location>
        <position position="1"/>
    </location>
</feature>
<name>A0A820RDY4_9BILA</name>
<gene>
    <name evidence="2" type="ORF">OKA104_LOCUS53428</name>
</gene>
<dbReference type="AlphaFoldDB" id="A0A820RDY4"/>
<dbReference type="GO" id="GO:0097729">
    <property type="term" value="C:9+2 motile cilium"/>
    <property type="evidence" value="ECO:0007669"/>
    <property type="project" value="TreeGrafter"/>
</dbReference>
<dbReference type="GO" id="GO:0060294">
    <property type="term" value="P:cilium movement involved in cell motility"/>
    <property type="evidence" value="ECO:0007669"/>
    <property type="project" value="TreeGrafter"/>
</dbReference>